<dbReference type="CDD" id="cd00293">
    <property type="entry name" value="USP-like"/>
    <property type="match status" value="2"/>
</dbReference>
<evidence type="ECO:0000259" key="2">
    <source>
        <dbReference type="Pfam" id="PF00582"/>
    </source>
</evidence>
<evidence type="ECO:0000313" key="3">
    <source>
        <dbReference type="EMBL" id="EPR40414.1"/>
    </source>
</evidence>
<dbReference type="Proteomes" id="UP000014977">
    <property type="component" value="Unassembled WGS sequence"/>
</dbReference>
<dbReference type="AlphaFoldDB" id="S7V1N6"/>
<keyword evidence="4" id="KW-1185">Reference proteome</keyword>
<dbReference type="eggNOG" id="COG0589">
    <property type="taxonomic scope" value="Bacteria"/>
</dbReference>
<dbReference type="RefSeq" id="WP_020876328.1">
    <property type="nucleotide sequence ID" value="NZ_ATHJ01000083.1"/>
</dbReference>
<dbReference type="STRING" id="897.B2D07_03920"/>
<dbReference type="Pfam" id="PF00582">
    <property type="entry name" value="Usp"/>
    <property type="match status" value="2"/>
</dbReference>
<sequence length="307" mass="34456">MFKKILFATTATPACDNAAHVAFDLARKYQSELTVLHVFGRPSRGFSATVTDSRSGEEDYVDADYVEWVKDEMKTYYAEQSKASGVEPTMLPVVGIPHTEILRYLRKSDVDLLIMGAHSRQEDPGATRYRSVVGSTMQRVAKAARCPVLIVSRPCTTCLWYFSNIIFGTDFTKASDSAFKFAFKLCKEIGAKLYMFHALDLSSVQSGTVLEQSEIEAMIKAAQRKMELKYVSQMGDYDNYEIEIWEGIPYVEILKYAREKNGDLIVMAHHTREIDPEQALLGSTVEQVVLRASCPVASVNRPDKVSD</sequence>
<dbReference type="PANTHER" id="PTHR46268">
    <property type="entry name" value="STRESS RESPONSE PROTEIN NHAX"/>
    <property type="match status" value="1"/>
</dbReference>
<comment type="caution">
    <text evidence="3">The sequence shown here is derived from an EMBL/GenBank/DDBJ whole genome shotgun (WGS) entry which is preliminary data.</text>
</comment>
<organism evidence="3 4">
    <name type="scientific">Desulfococcus multivorans DSM 2059</name>
    <dbReference type="NCBI Taxonomy" id="1121405"/>
    <lineage>
        <taxon>Bacteria</taxon>
        <taxon>Pseudomonadati</taxon>
        <taxon>Thermodesulfobacteriota</taxon>
        <taxon>Desulfobacteria</taxon>
        <taxon>Desulfobacterales</taxon>
        <taxon>Desulfococcaceae</taxon>
        <taxon>Desulfococcus</taxon>
    </lineage>
</organism>
<evidence type="ECO:0000313" key="4">
    <source>
        <dbReference type="Proteomes" id="UP000014977"/>
    </source>
</evidence>
<gene>
    <name evidence="3" type="ORF">dsmv_0139</name>
</gene>
<dbReference type="EMBL" id="ATHJ01000083">
    <property type="protein sequence ID" value="EPR40414.1"/>
    <property type="molecule type" value="Genomic_DNA"/>
</dbReference>
<dbReference type="InterPro" id="IPR006016">
    <property type="entry name" value="UspA"/>
</dbReference>
<dbReference type="PRINTS" id="PR01438">
    <property type="entry name" value="UNVRSLSTRESS"/>
</dbReference>
<evidence type="ECO:0000256" key="1">
    <source>
        <dbReference type="ARBA" id="ARBA00008791"/>
    </source>
</evidence>
<reference evidence="3 4" key="1">
    <citation type="journal article" date="2013" name="Genome Announc.">
        <title>Draft genome sequences for three mercury-methylating, sulfate-reducing bacteria.</title>
        <authorList>
            <person name="Brown S.D."/>
            <person name="Hurt R.A.Jr."/>
            <person name="Gilmour C.C."/>
            <person name="Elias D.A."/>
        </authorList>
    </citation>
    <scope>NUCLEOTIDE SEQUENCE [LARGE SCALE GENOMIC DNA]</scope>
    <source>
        <strain evidence="3 4">DSM 2059</strain>
    </source>
</reference>
<proteinExistence type="inferred from homology"/>
<dbReference type="PATRIC" id="fig|1121405.3.peg.2002"/>
<dbReference type="PANTHER" id="PTHR46268:SF22">
    <property type="entry name" value="SENSOR PROTEIN KDPD-RELATED"/>
    <property type="match status" value="1"/>
</dbReference>
<dbReference type="InterPro" id="IPR014729">
    <property type="entry name" value="Rossmann-like_a/b/a_fold"/>
</dbReference>
<name>S7V1N6_DESML</name>
<feature type="domain" description="UspA" evidence="2">
    <location>
        <begin position="163"/>
        <end position="298"/>
    </location>
</feature>
<dbReference type="OrthoDB" id="5512840at2"/>
<protein>
    <submittedName>
        <fullName evidence="3">UspA domain-containing protein</fullName>
    </submittedName>
</protein>
<accession>S7V1N6</accession>
<dbReference type="SUPFAM" id="SSF52402">
    <property type="entry name" value="Adenine nucleotide alpha hydrolases-like"/>
    <property type="match status" value="2"/>
</dbReference>
<dbReference type="Gene3D" id="3.40.50.620">
    <property type="entry name" value="HUPs"/>
    <property type="match status" value="2"/>
</dbReference>
<feature type="domain" description="UspA" evidence="2">
    <location>
        <begin position="1"/>
        <end position="151"/>
    </location>
</feature>
<comment type="similarity">
    <text evidence="1">Belongs to the universal stress protein A family.</text>
</comment>
<dbReference type="InterPro" id="IPR006015">
    <property type="entry name" value="Universal_stress_UspA"/>
</dbReference>